<accession>A0A4Q9GKZ0</accession>
<feature type="active site" description="Proton donor/acceptor" evidence="7">
    <location>
        <position position="536"/>
    </location>
</feature>
<dbReference type="GO" id="GO:0071555">
    <property type="term" value="P:cell wall organization"/>
    <property type="evidence" value="ECO:0007669"/>
    <property type="project" value="UniProtKB-UniRule"/>
</dbReference>
<dbReference type="PROSITE" id="PS52029">
    <property type="entry name" value="LD_TPASE"/>
    <property type="match status" value="1"/>
</dbReference>
<reference evidence="10 11" key="1">
    <citation type="submission" date="2019-02" db="EMBL/GenBank/DDBJ databases">
        <title>Hansschlegelia quercus sp. nov., a novel methylotrophic bacterium from buds of oak (Quercus robur L.).</title>
        <authorList>
            <person name="Agafonova N.V."/>
            <person name="Kaparullina E.N."/>
            <person name="Grouzdev D.S."/>
            <person name="Doronina N.V."/>
        </authorList>
    </citation>
    <scope>NUCLEOTIDE SEQUENCE [LARGE SCALE GENOMIC DNA]</scope>
    <source>
        <strain evidence="10 11">Dub</strain>
    </source>
</reference>
<dbReference type="GO" id="GO:0016740">
    <property type="term" value="F:transferase activity"/>
    <property type="evidence" value="ECO:0007669"/>
    <property type="project" value="UniProtKB-KW"/>
</dbReference>
<evidence type="ECO:0000313" key="10">
    <source>
        <dbReference type="EMBL" id="TBN54973.1"/>
    </source>
</evidence>
<evidence type="ECO:0000256" key="6">
    <source>
        <dbReference type="ARBA" id="ARBA00023316"/>
    </source>
</evidence>
<dbReference type="OrthoDB" id="9778545at2"/>
<dbReference type="Pfam" id="PF03734">
    <property type="entry name" value="YkuD"/>
    <property type="match status" value="1"/>
</dbReference>
<evidence type="ECO:0000256" key="5">
    <source>
        <dbReference type="ARBA" id="ARBA00022984"/>
    </source>
</evidence>
<feature type="active site" description="Nucleophile" evidence="7">
    <location>
        <position position="555"/>
    </location>
</feature>
<evidence type="ECO:0000256" key="7">
    <source>
        <dbReference type="PROSITE-ProRule" id="PRU01373"/>
    </source>
</evidence>
<dbReference type="InterPro" id="IPR002477">
    <property type="entry name" value="Peptidoglycan-bd-like"/>
</dbReference>
<evidence type="ECO:0000259" key="9">
    <source>
        <dbReference type="PROSITE" id="PS52029"/>
    </source>
</evidence>
<keyword evidence="6 7" id="KW-0961">Cell wall biogenesis/degradation</keyword>
<dbReference type="GO" id="GO:0008360">
    <property type="term" value="P:regulation of cell shape"/>
    <property type="evidence" value="ECO:0007669"/>
    <property type="project" value="UniProtKB-UniRule"/>
</dbReference>
<evidence type="ECO:0000313" key="11">
    <source>
        <dbReference type="Proteomes" id="UP000291613"/>
    </source>
</evidence>
<dbReference type="InterPro" id="IPR052905">
    <property type="entry name" value="LD-transpeptidase_YkuD-like"/>
</dbReference>
<feature type="region of interest" description="Disordered" evidence="8">
    <location>
        <begin position="648"/>
        <end position="678"/>
    </location>
</feature>
<dbReference type="Gene3D" id="2.40.440.10">
    <property type="entry name" value="L,D-transpeptidase catalytic domain-like"/>
    <property type="match status" value="1"/>
</dbReference>
<dbReference type="Pfam" id="PF20142">
    <property type="entry name" value="Scaffold"/>
    <property type="match status" value="1"/>
</dbReference>
<evidence type="ECO:0000256" key="3">
    <source>
        <dbReference type="ARBA" id="ARBA00022679"/>
    </source>
</evidence>
<comment type="pathway">
    <text evidence="1 7">Cell wall biogenesis; peptidoglycan biosynthesis.</text>
</comment>
<evidence type="ECO:0000256" key="4">
    <source>
        <dbReference type="ARBA" id="ARBA00022960"/>
    </source>
</evidence>
<evidence type="ECO:0000256" key="2">
    <source>
        <dbReference type="ARBA" id="ARBA00005992"/>
    </source>
</evidence>
<organism evidence="10 11">
    <name type="scientific">Hansschlegelia quercus</name>
    <dbReference type="NCBI Taxonomy" id="2528245"/>
    <lineage>
        <taxon>Bacteria</taxon>
        <taxon>Pseudomonadati</taxon>
        <taxon>Pseudomonadota</taxon>
        <taxon>Alphaproteobacteria</taxon>
        <taxon>Hyphomicrobiales</taxon>
        <taxon>Methylopilaceae</taxon>
        <taxon>Hansschlegelia</taxon>
    </lineage>
</organism>
<keyword evidence="3" id="KW-0808">Transferase</keyword>
<name>A0A4Q9GKZ0_9HYPH</name>
<dbReference type="InterPro" id="IPR036365">
    <property type="entry name" value="PGBD-like_sf"/>
</dbReference>
<proteinExistence type="inferred from homology"/>
<gene>
    <name evidence="10" type="ORF">EYR15_02150</name>
</gene>
<dbReference type="SUPFAM" id="SSF47090">
    <property type="entry name" value="PGBD-like"/>
    <property type="match status" value="1"/>
</dbReference>
<evidence type="ECO:0000256" key="1">
    <source>
        <dbReference type="ARBA" id="ARBA00004752"/>
    </source>
</evidence>
<feature type="region of interest" description="Disordered" evidence="8">
    <location>
        <begin position="75"/>
        <end position="137"/>
    </location>
</feature>
<dbReference type="InterPro" id="IPR005490">
    <property type="entry name" value="LD_TPept_cat_dom"/>
</dbReference>
<dbReference type="EMBL" id="SIUB01000001">
    <property type="protein sequence ID" value="TBN54973.1"/>
    <property type="molecule type" value="Genomic_DNA"/>
</dbReference>
<keyword evidence="5 7" id="KW-0573">Peptidoglycan synthesis</keyword>
<dbReference type="InterPro" id="IPR045380">
    <property type="entry name" value="LD_TPept_scaffold_dom"/>
</dbReference>
<feature type="compositionally biased region" description="Low complexity" evidence="8">
    <location>
        <begin position="655"/>
        <end position="666"/>
    </location>
</feature>
<dbReference type="AlphaFoldDB" id="A0A4Q9GKZ0"/>
<feature type="domain" description="L,D-TPase catalytic" evidence="9">
    <location>
        <begin position="416"/>
        <end position="582"/>
    </location>
</feature>
<dbReference type="PANTHER" id="PTHR41533:SF2">
    <property type="entry name" value="BLR7131 PROTEIN"/>
    <property type="match status" value="1"/>
</dbReference>
<dbReference type="PANTHER" id="PTHR41533">
    <property type="entry name" value="L,D-TRANSPEPTIDASE HI_1667-RELATED"/>
    <property type="match status" value="1"/>
</dbReference>
<keyword evidence="11" id="KW-1185">Reference proteome</keyword>
<dbReference type="Gene3D" id="1.10.101.10">
    <property type="entry name" value="PGBD-like superfamily/PGBD"/>
    <property type="match status" value="1"/>
</dbReference>
<dbReference type="CDD" id="cd16913">
    <property type="entry name" value="YkuD_like"/>
    <property type="match status" value="1"/>
</dbReference>
<dbReference type="SUPFAM" id="SSF141523">
    <property type="entry name" value="L,D-transpeptidase catalytic domain-like"/>
    <property type="match status" value="1"/>
</dbReference>
<comment type="caution">
    <text evidence="10">The sequence shown here is derived from an EMBL/GenBank/DDBJ whole genome shotgun (WGS) entry which is preliminary data.</text>
</comment>
<dbReference type="Proteomes" id="UP000291613">
    <property type="component" value="Unassembled WGS sequence"/>
</dbReference>
<comment type="similarity">
    <text evidence="2">Belongs to the YkuD family.</text>
</comment>
<dbReference type="UniPathway" id="UPA00219"/>
<feature type="compositionally biased region" description="Low complexity" evidence="8">
    <location>
        <begin position="113"/>
        <end position="131"/>
    </location>
</feature>
<evidence type="ECO:0000256" key="8">
    <source>
        <dbReference type="SAM" id="MobiDB-lite"/>
    </source>
</evidence>
<dbReference type="GO" id="GO:0004180">
    <property type="term" value="F:carboxypeptidase activity"/>
    <property type="evidence" value="ECO:0007669"/>
    <property type="project" value="UniProtKB-ARBA"/>
</dbReference>
<dbReference type="InterPro" id="IPR038063">
    <property type="entry name" value="Transpep_catalytic_dom"/>
</dbReference>
<dbReference type="InterPro" id="IPR036366">
    <property type="entry name" value="PGBDSf"/>
</dbReference>
<sequence length="688" mass="72872">MWRGGHGWRPTGRVTGSCRSKCCIEQSLTASSGAYEVMAMMNSALPGLAARLRRQASVLVIGLALAASASAARATSDSEGAVPAPESAPHDIGVDAASQPTGAIDAAPKPEEAQPTAAPAETPAPEGSASAVPAMPPLDTLRAAGPVGASMADLLAETGAGRLKAPAPDRAVLLAFYAGREGRPVWIEDGRFTPKADAAKTRIAAAGDDGLDAGRYRLPDQPASSEDAVATARADVELSAAALAYAREAWGGRLTPGSVSPSISSRPDAFDAAAALGSLDGATDVAAVLDGFNPQHPQFQALRKLLVEARASRADVTVHPTIPGGKLLTPGDDDPRVPALRKRFGLSGAENDYYYDSALADAVTDFQKAQKLGASGIVNRQTLKALNFATKPKDETALIEANMERWRWMPRELGAKHVFVDLPAFELHIFQDGRSIYDTRVIIGKATNQTPLLSSAINQIVVNPYWNVPVSIAIKELAQGSLRGYEVVDSRGRVVESVDWEAVRAGKMRIRQAPGERNALGHIKFLFPNSHAVYLHDTSSRSLFAKSDRAMSHGCVRVDKPLEFADALSGDQGYNGDKLQKMIGGKERGLGLGTAIPVYLTYFTAKVGDDGRLETRKDIYGLDERVSAALRGEPLPPIKVESLPQIVRAKPKPAPTEAQTASAAPAPQAPRRDGPGAWLARLFGDSRY</sequence>
<protein>
    <submittedName>
        <fullName evidence="10">Murein L,D-transpeptidase</fullName>
    </submittedName>
</protein>
<keyword evidence="4 7" id="KW-0133">Cell shape</keyword>
<dbReference type="GO" id="GO:0009252">
    <property type="term" value="P:peptidoglycan biosynthetic process"/>
    <property type="evidence" value="ECO:0007669"/>
    <property type="project" value="UniProtKB-UniPathway"/>
</dbReference>
<dbReference type="Pfam" id="PF01471">
    <property type="entry name" value="PG_binding_1"/>
    <property type="match status" value="1"/>
</dbReference>